<reference evidence="1" key="1">
    <citation type="submission" date="2018-11" db="EMBL/GenBank/DDBJ databases">
        <authorList>
            <consortium name="Genoscope - CEA"/>
            <person name="William W."/>
        </authorList>
    </citation>
    <scope>NUCLEOTIDE SEQUENCE</scope>
</reference>
<sequence length="44" mass="5186">MRRIQWQCVVPSSQVIGPWFTLLEKICIRKFMKILGMHLLSIGQ</sequence>
<name>A0A3P5YVV6_BRACM</name>
<dbReference type="AlphaFoldDB" id="A0A3P5YVV6"/>
<gene>
    <name evidence="1" type="ORF">BRAA05T20783Z</name>
</gene>
<accession>A0A3P5YVV6</accession>
<organism evidence="1">
    <name type="scientific">Brassica campestris</name>
    <name type="common">Field mustard</name>
    <dbReference type="NCBI Taxonomy" id="3711"/>
    <lineage>
        <taxon>Eukaryota</taxon>
        <taxon>Viridiplantae</taxon>
        <taxon>Streptophyta</taxon>
        <taxon>Embryophyta</taxon>
        <taxon>Tracheophyta</taxon>
        <taxon>Spermatophyta</taxon>
        <taxon>Magnoliopsida</taxon>
        <taxon>eudicotyledons</taxon>
        <taxon>Gunneridae</taxon>
        <taxon>Pentapetalae</taxon>
        <taxon>rosids</taxon>
        <taxon>malvids</taxon>
        <taxon>Brassicales</taxon>
        <taxon>Brassicaceae</taxon>
        <taxon>Brassiceae</taxon>
        <taxon>Brassica</taxon>
    </lineage>
</organism>
<evidence type="ECO:0000313" key="1">
    <source>
        <dbReference type="EMBL" id="VDC71069.1"/>
    </source>
</evidence>
<proteinExistence type="predicted"/>
<protein>
    <submittedName>
        <fullName evidence="1">Uncharacterized protein</fullName>
    </submittedName>
</protein>
<dbReference type="EMBL" id="LR031570">
    <property type="protein sequence ID" value="VDC71069.1"/>
    <property type="molecule type" value="Genomic_DNA"/>
</dbReference>